<sequence>MKRTKILKAAVLLACLAACGFFIKQIFFKTENKISDGIYSCYVNLEGGSGKATVNSPANVTIESGDKKVELVWSSPNYDYMIVDDNRYDNEAAVGENSVFTIPFENFDEPFKVIGDTTAMSTPHEIEYTITVISPEVNHIVDAITTNSGVEDAGEVTLGNLEYVSSMPLDYAKEFSVSYYEDEAGDKYTLITIGKEGSRQYFMISESGKKPSGVSDNVTLLENLDKTYLVSTSVMDLMASIDGLDNIRFSGTDEGDWYIKAAKEKMSSGDILYAGKYSAPDYELLISEKCNFAIENTMIYHNPEVKEKLESLGIPVMVERSSYETNPLGRLEWIKLYGLLYGKEDEANTAFEEQKSRAKAISDVESTGLKVAVFSIDSNGMISIRKPGDYITSMIEMAGGSYVPANISVSEDNALSTMKITMEDFYVEAVDADVLIYNSTIEGEIKSIDELIKKSEVLKDFKAVKSGNVYCLSKGYFQQSSDVAEFIEDVHIILTGESGSLQHLFKLKE</sequence>
<dbReference type="SUPFAM" id="SSF53807">
    <property type="entry name" value="Helical backbone' metal receptor"/>
    <property type="match status" value="1"/>
</dbReference>
<gene>
    <name evidence="4" type="ORF">F0Q01_02935</name>
</gene>
<evidence type="ECO:0000256" key="2">
    <source>
        <dbReference type="SAM" id="SignalP"/>
    </source>
</evidence>
<protein>
    <submittedName>
        <fullName evidence="4">ABC transporter substrate-binding protein</fullName>
    </submittedName>
</protein>
<dbReference type="RefSeq" id="WP_090486044.1">
    <property type="nucleotide sequence ID" value="NZ_VTVE01000001.1"/>
</dbReference>
<comment type="similarity">
    <text evidence="1">Belongs to the bacterial solute-binding protein 8 family.</text>
</comment>
<dbReference type="EMBL" id="VTVE01000001">
    <property type="protein sequence ID" value="NEX00833.1"/>
    <property type="molecule type" value="Genomic_DNA"/>
</dbReference>
<organism evidence="4 5">
    <name type="scientific">Pseudobutyrivibrio xylanivorans</name>
    <dbReference type="NCBI Taxonomy" id="185007"/>
    <lineage>
        <taxon>Bacteria</taxon>
        <taxon>Bacillati</taxon>
        <taxon>Bacillota</taxon>
        <taxon>Clostridia</taxon>
        <taxon>Lachnospirales</taxon>
        <taxon>Lachnospiraceae</taxon>
        <taxon>Pseudobutyrivibrio</taxon>
    </lineage>
</organism>
<accession>A0A6M0LFY1</accession>
<feature type="domain" description="Fe/B12 periplasmic-binding" evidence="3">
    <location>
        <begin position="226"/>
        <end position="498"/>
    </location>
</feature>
<dbReference type="Pfam" id="PF01497">
    <property type="entry name" value="Peripla_BP_2"/>
    <property type="match status" value="1"/>
</dbReference>
<dbReference type="Proteomes" id="UP000473091">
    <property type="component" value="Unassembled WGS sequence"/>
</dbReference>
<evidence type="ECO:0000313" key="5">
    <source>
        <dbReference type="Proteomes" id="UP000473091"/>
    </source>
</evidence>
<dbReference type="PANTHER" id="PTHR30535">
    <property type="entry name" value="VITAMIN B12-BINDING PROTEIN"/>
    <property type="match status" value="1"/>
</dbReference>
<name>A0A6M0LFY1_PSEXY</name>
<feature type="chain" id="PRO_5039034944" evidence="2">
    <location>
        <begin position="25"/>
        <end position="509"/>
    </location>
</feature>
<dbReference type="InterPro" id="IPR002491">
    <property type="entry name" value="ABC_transptr_periplasmic_BD"/>
</dbReference>
<evidence type="ECO:0000259" key="3">
    <source>
        <dbReference type="PROSITE" id="PS50983"/>
    </source>
</evidence>
<reference evidence="4 5" key="2">
    <citation type="submission" date="2020-03" db="EMBL/GenBank/DDBJ databases">
        <title>Investigating the evolutionary divergence of the Butyrivibrio group.</title>
        <authorList>
            <person name="Skvortsov T."/>
            <person name="Santos F.G."/>
            <person name="Ting K.S."/>
            <person name="Creevey C.J."/>
        </authorList>
    </citation>
    <scope>NUCLEOTIDE SEQUENCE [LARGE SCALE GENOMIC DNA]</scope>
    <source>
        <strain evidence="4 5">MZ8</strain>
    </source>
</reference>
<dbReference type="PANTHER" id="PTHR30535:SF34">
    <property type="entry name" value="MOLYBDATE-BINDING PROTEIN MOLA"/>
    <property type="match status" value="1"/>
</dbReference>
<proteinExistence type="inferred from homology"/>
<dbReference type="Gene3D" id="3.40.50.1980">
    <property type="entry name" value="Nitrogenase molybdenum iron protein domain"/>
    <property type="match status" value="2"/>
</dbReference>
<comment type="caution">
    <text evidence="4">The sequence shown here is derived from an EMBL/GenBank/DDBJ whole genome shotgun (WGS) entry which is preliminary data.</text>
</comment>
<feature type="signal peptide" evidence="2">
    <location>
        <begin position="1"/>
        <end position="24"/>
    </location>
</feature>
<evidence type="ECO:0000256" key="1">
    <source>
        <dbReference type="ARBA" id="ARBA00008814"/>
    </source>
</evidence>
<reference evidence="4 5" key="1">
    <citation type="submission" date="2019-09" db="EMBL/GenBank/DDBJ databases">
        <authorList>
            <person name="Pidcock S.E."/>
            <person name="Huws S.A."/>
        </authorList>
    </citation>
    <scope>NUCLEOTIDE SEQUENCE [LARGE SCALE GENOMIC DNA]</scope>
    <source>
        <strain evidence="4 5">MZ8</strain>
    </source>
</reference>
<keyword evidence="2" id="KW-0732">Signal</keyword>
<dbReference type="AlphaFoldDB" id="A0A6M0LFY1"/>
<dbReference type="InterPro" id="IPR050902">
    <property type="entry name" value="ABC_Transporter_SBP"/>
</dbReference>
<evidence type="ECO:0000313" key="4">
    <source>
        <dbReference type="EMBL" id="NEX00833.1"/>
    </source>
</evidence>
<dbReference type="PROSITE" id="PS50983">
    <property type="entry name" value="FE_B12_PBP"/>
    <property type="match status" value="1"/>
</dbReference>